<dbReference type="Proteomes" id="UP000245768">
    <property type="component" value="Unassembled WGS sequence"/>
</dbReference>
<dbReference type="GeneID" id="37043158"/>
<gene>
    <name evidence="2" type="ORF">FA10DRAFT_265861</name>
</gene>
<dbReference type="AlphaFoldDB" id="A0A316YW97"/>
<feature type="compositionally biased region" description="Basic and acidic residues" evidence="1">
    <location>
        <begin position="59"/>
        <end position="79"/>
    </location>
</feature>
<keyword evidence="3" id="KW-1185">Reference proteome</keyword>
<dbReference type="InParanoid" id="A0A316YW97"/>
<dbReference type="RefSeq" id="XP_025379253.1">
    <property type="nucleotide sequence ID" value="XM_025521242.1"/>
</dbReference>
<accession>A0A316YW97</accession>
<reference evidence="2 3" key="1">
    <citation type="journal article" date="2018" name="Mol. Biol. Evol.">
        <title>Broad Genomic Sampling Reveals a Smut Pathogenic Ancestry of the Fungal Clade Ustilaginomycotina.</title>
        <authorList>
            <person name="Kijpornyongpan T."/>
            <person name="Mondo S.J."/>
            <person name="Barry K."/>
            <person name="Sandor L."/>
            <person name="Lee J."/>
            <person name="Lipzen A."/>
            <person name="Pangilinan J."/>
            <person name="LaButti K."/>
            <person name="Hainaut M."/>
            <person name="Henrissat B."/>
            <person name="Grigoriev I.V."/>
            <person name="Spatafora J.W."/>
            <person name="Aime M.C."/>
        </authorList>
    </citation>
    <scope>NUCLEOTIDE SEQUENCE [LARGE SCALE GENOMIC DNA]</scope>
    <source>
        <strain evidence="2 3">MCA 4198</strain>
    </source>
</reference>
<feature type="compositionally biased region" description="Basic and acidic residues" evidence="1">
    <location>
        <begin position="912"/>
        <end position="927"/>
    </location>
</feature>
<protein>
    <submittedName>
        <fullName evidence="2">Uncharacterized protein</fullName>
    </submittedName>
</protein>
<evidence type="ECO:0000313" key="3">
    <source>
        <dbReference type="Proteomes" id="UP000245768"/>
    </source>
</evidence>
<proteinExistence type="predicted"/>
<evidence type="ECO:0000256" key="1">
    <source>
        <dbReference type="SAM" id="MobiDB-lite"/>
    </source>
</evidence>
<evidence type="ECO:0000313" key="2">
    <source>
        <dbReference type="EMBL" id="PWN92055.1"/>
    </source>
</evidence>
<feature type="region of interest" description="Disordered" evidence="1">
    <location>
        <begin position="49"/>
        <end position="79"/>
    </location>
</feature>
<name>A0A316YW97_9BASI</name>
<organism evidence="2 3">
    <name type="scientific">Acaromyces ingoldii</name>
    <dbReference type="NCBI Taxonomy" id="215250"/>
    <lineage>
        <taxon>Eukaryota</taxon>
        <taxon>Fungi</taxon>
        <taxon>Dikarya</taxon>
        <taxon>Basidiomycota</taxon>
        <taxon>Ustilaginomycotina</taxon>
        <taxon>Exobasidiomycetes</taxon>
        <taxon>Exobasidiales</taxon>
        <taxon>Cryptobasidiaceae</taxon>
        <taxon>Acaromyces</taxon>
    </lineage>
</organism>
<sequence>MRSQIWSLAAREAARRLGPRGSGQKFYGGQAADLLHRPPHQLRPQLHARSLAPSSDCSQSREAEVTRKLQEPTTSDHESRLLRFLRSDSPPSHFNLPPDTTLLDAYLYLRQSCPGRLANLDEEAIRILCASVERTKVPEVAKLILNDIVGNSPRGADCDMQVSLGDSPERAHFNDACRKILRSVACSPPPAPWRRQSMAHDPFVERLHWCSMVNCVFSLLVEQGGDPTTILADLDTSVARSLLNAIIHGTDSVGSPPFLGSLFRHLVEDESASFSVTEEGFDGAFPMTIEGARLIDYLLHLPRSTEGLEKMLGDSPSSLDLPQTLMAAARVLEEAKAAGTEAATDELVRQASADGRRVGESLRSVGREEQVAEAALEMTLRSVTMRLFQKASRHQNAAESLRGMASFVKGLSLPKQECNDILGRLARGALTTILASQSHQSFRYAACDIIDRMSDILFAPEHLADNLWLNQYYDIAFSDKRLLRAATNTMGSVVASSPCAQRPFDLAATLGPRMVTALLKRHASPPSRARANRRVSVDLMIMQLGIFDEGGNLAVEPEELGRVFPPGDRASFLATLADAGLKRQVLLLYRLWGGAAAKPVRDLSHEEDIQRLTAFILFNLHVSRKRRRKESIHKVAVEPSDDDSLEVIQSHDVLQSLVRLLAKGSNAVGEGGEEADQVSSDIQTAYHVIDAYARSRPWSARSQKDYFALASAYFLLGRRDEALRVMTAVLGLSTKGQKAALKRPQIDDLRLLMEGLADIDLDKAIEIVVQRTSPGGEDERDSRLLTQMLYRCWSTERLDLACKLLDFADARGVSQHFFVEAIRTIVAFTAAKKGGEHLAMLSGATRIYADQLRKGKTASMSVALKLERLAKDALWLPSKPILASVIKLCVHEMGPALPRPEERETEESREEDEQHEKSESQTREEMTKSPTTRHSLHAEDRQAALLLLHLSYRSLSTVDFSASRAVIRAIHQKAHAIARHPSSAMYGNGTEFTRLQAELDDTVYLLRQTYANISGRTTGEEARLHGSDEGELGYSMPIVLFRDLMLAYVRLGDDGGATEILRWAREEAGVTLQDLEQTWKRPTSSAVEHTRSFASFVGDAIQKGRILRRGLRRRESLAEVMEWLADRKEVPKTKSWWRVGDPARPASR</sequence>
<feature type="region of interest" description="Disordered" evidence="1">
    <location>
        <begin position="897"/>
        <end position="936"/>
    </location>
</feature>
<dbReference type="EMBL" id="KZ819635">
    <property type="protein sequence ID" value="PWN92055.1"/>
    <property type="molecule type" value="Genomic_DNA"/>
</dbReference>